<reference evidence="4" key="1">
    <citation type="journal article" date="2018" name="DNA Res.">
        <title>Multiple hybrid de novo genome assembly of finger millet, an orphan allotetraploid crop.</title>
        <authorList>
            <person name="Hatakeyama M."/>
            <person name="Aluri S."/>
            <person name="Balachadran M.T."/>
            <person name="Sivarajan S.R."/>
            <person name="Patrignani A."/>
            <person name="Gruter S."/>
            <person name="Poveda L."/>
            <person name="Shimizu-Inatsugi R."/>
            <person name="Baeten J."/>
            <person name="Francoijs K.J."/>
            <person name="Nataraja K.N."/>
            <person name="Reddy Y.A.N."/>
            <person name="Phadnis S."/>
            <person name="Ravikumar R.L."/>
            <person name="Schlapbach R."/>
            <person name="Sreeman S.M."/>
            <person name="Shimizu K.K."/>
        </authorList>
    </citation>
    <scope>NUCLEOTIDE SEQUENCE</scope>
</reference>
<dbReference type="InterPro" id="IPR045274">
    <property type="entry name" value="WAK-like"/>
</dbReference>
<name>A0AAV5EAB2_ELECO</name>
<sequence>MHSEVTTPILHGDVKPVNILLDDDFVPKISDFSASRMLTSDKRHAELPIGQPGYIDPAHHVGELTSESDVYSFAIVLLELITRKKPSHHDISSLRLSSDDTGTKINTVVQLVDPDIKGDIKLFRSLAKIILQCLNPSIDQRPKMADIAERLKYLAKRCRANRNKMGHLSNVFQHSISYVSEYKLNKESRSEFSLCVIEAYLDFACYSAICFISLNCSYIFT</sequence>
<evidence type="ECO:0000313" key="5">
    <source>
        <dbReference type="Proteomes" id="UP001054889"/>
    </source>
</evidence>
<protein>
    <recommendedName>
        <fullName evidence="3">Protein kinase domain-containing protein</fullName>
    </recommendedName>
</protein>
<keyword evidence="5" id="KW-1185">Reference proteome</keyword>
<evidence type="ECO:0000256" key="2">
    <source>
        <dbReference type="ARBA" id="ARBA00022840"/>
    </source>
</evidence>
<dbReference type="Proteomes" id="UP001054889">
    <property type="component" value="Unassembled WGS sequence"/>
</dbReference>
<dbReference type="InterPro" id="IPR008271">
    <property type="entry name" value="Ser/Thr_kinase_AS"/>
</dbReference>
<dbReference type="Gene3D" id="1.10.510.10">
    <property type="entry name" value="Transferase(Phosphotransferase) domain 1"/>
    <property type="match status" value="1"/>
</dbReference>
<proteinExistence type="predicted"/>
<dbReference type="PANTHER" id="PTHR27005:SF177">
    <property type="entry name" value="PROTEIN KINASE DOMAIN-CONTAINING PROTEIN"/>
    <property type="match status" value="1"/>
</dbReference>
<dbReference type="SUPFAM" id="SSF56112">
    <property type="entry name" value="Protein kinase-like (PK-like)"/>
    <property type="match status" value="1"/>
</dbReference>
<accession>A0AAV5EAB2</accession>
<dbReference type="PROSITE" id="PS50011">
    <property type="entry name" value="PROTEIN_KINASE_DOM"/>
    <property type="match status" value="1"/>
</dbReference>
<dbReference type="GO" id="GO:0007166">
    <property type="term" value="P:cell surface receptor signaling pathway"/>
    <property type="evidence" value="ECO:0007669"/>
    <property type="project" value="InterPro"/>
</dbReference>
<evidence type="ECO:0000259" key="3">
    <source>
        <dbReference type="PROSITE" id="PS50011"/>
    </source>
</evidence>
<dbReference type="Pfam" id="PF00069">
    <property type="entry name" value="Pkinase"/>
    <property type="match status" value="1"/>
</dbReference>
<dbReference type="PROSITE" id="PS00108">
    <property type="entry name" value="PROTEIN_KINASE_ST"/>
    <property type="match status" value="1"/>
</dbReference>
<dbReference type="InterPro" id="IPR011009">
    <property type="entry name" value="Kinase-like_dom_sf"/>
</dbReference>
<comment type="caution">
    <text evidence="4">The sequence shown here is derived from an EMBL/GenBank/DDBJ whole genome shotgun (WGS) entry which is preliminary data.</text>
</comment>
<dbReference type="EMBL" id="BQKI01000074">
    <property type="protein sequence ID" value="GJN19328.1"/>
    <property type="molecule type" value="Genomic_DNA"/>
</dbReference>
<organism evidence="4 5">
    <name type="scientific">Eleusine coracana subsp. coracana</name>
    <dbReference type="NCBI Taxonomy" id="191504"/>
    <lineage>
        <taxon>Eukaryota</taxon>
        <taxon>Viridiplantae</taxon>
        <taxon>Streptophyta</taxon>
        <taxon>Embryophyta</taxon>
        <taxon>Tracheophyta</taxon>
        <taxon>Spermatophyta</taxon>
        <taxon>Magnoliopsida</taxon>
        <taxon>Liliopsida</taxon>
        <taxon>Poales</taxon>
        <taxon>Poaceae</taxon>
        <taxon>PACMAD clade</taxon>
        <taxon>Chloridoideae</taxon>
        <taxon>Cynodonteae</taxon>
        <taxon>Eleusininae</taxon>
        <taxon>Eleusine</taxon>
    </lineage>
</organism>
<feature type="domain" description="Protein kinase" evidence="3">
    <location>
        <begin position="1"/>
        <end position="154"/>
    </location>
</feature>
<dbReference type="GO" id="GO:0005524">
    <property type="term" value="F:ATP binding"/>
    <property type="evidence" value="ECO:0007669"/>
    <property type="project" value="UniProtKB-KW"/>
</dbReference>
<evidence type="ECO:0000313" key="4">
    <source>
        <dbReference type="EMBL" id="GJN19328.1"/>
    </source>
</evidence>
<dbReference type="AlphaFoldDB" id="A0AAV5EAB2"/>
<dbReference type="GO" id="GO:0004674">
    <property type="term" value="F:protein serine/threonine kinase activity"/>
    <property type="evidence" value="ECO:0007669"/>
    <property type="project" value="TreeGrafter"/>
</dbReference>
<dbReference type="GO" id="GO:0005886">
    <property type="term" value="C:plasma membrane"/>
    <property type="evidence" value="ECO:0007669"/>
    <property type="project" value="TreeGrafter"/>
</dbReference>
<reference evidence="4" key="2">
    <citation type="submission" date="2021-12" db="EMBL/GenBank/DDBJ databases">
        <title>Resequencing data analysis of finger millet.</title>
        <authorList>
            <person name="Hatakeyama M."/>
            <person name="Aluri S."/>
            <person name="Balachadran M.T."/>
            <person name="Sivarajan S.R."/>
            <person name="Poveda L."/>
            <person name="Shimizu-Inatsugi R."/>
            <person name="Schlapbach R."/>
            <person name="Sreeman S.M."/>
            <person name="Shimizu K.K."/>
        </authorList>
    </citation>
    <scope>NUCLEOTIDE SEQUENCE</scope>
</reference>
<keyword evidence="1" id="KW-0547">Nucleotide-binding</keyword>
<dbReference type="PANTHER" id="PTHR27005">
    <property type="entry name" value="WALL-ASSOCIATED RECEPTOR KINASE-LIKE 21"/>
    <property type="match status" value="1"/>
</dbReference>
<gene>
    <name evidence="4" type="primary">gb06594</name>
    <name evidence="4" type="ORF">PR202_gb06594</name>
</gene>
<evidence type="ECO:0000256" key="1">
    <source>
        <dbReference type="ARBA" id="ARBA00022741"/>
    </source>
</evidence>
<dbReference type="InterPro" id="IPR000719">
    <property type="entry name" value="Prot_kinase_dom"/>
</dbReference>
<keyword evidence="2" id="KW-0067">ATP-binding</keyword>